<evidence type="ECO:0000313" key="3">
    <source>
        <dbReference type="Proteomes" id="UP000298616"/>
    </source>
</evidence>
<dbReference type="KEGG" id="fpf:DCC35_14070"/>
<keyword evidence="1" id="KW-0472">Membrane</keyword>
<sequence>MAVIEKSLKMIKLLGILTLVASWSLKLLGFPGQIRKLIKTKNSDSLSLLLFSISFISYVLWTTYGILKNDYVIYLGQGVGILASGITIVYIIKYRNTKEK</sequence>
<feature type="transmembrane region" description="Helical" evidence="1">
    <location>
        <begin position="46"/>
        <end position="67"/>
    </location>
</feature>
<feature type="transmembrane region" description="Helical" evidence="1">
    <location>
        <begin position="13"/>
        <end position="34"/>
    </location>
</feature>
<protein>
    <recommendedName>
        <fullName evidence="4">MtN3 and saliva related transmembrane protein</fullName>
    </recommendedName>
</protein>
<dbReference type="GO" id="GO:0016020">
    <property type="term" value="C:membrane"/>
    <property type="evidence" value="ECO:0007669"/>
    <property type="project" value="InterPro"/>
</dbReference>
<dbReference type="Gene3D" id="1.20.1280.290">
    <property type="match status" value="1"/>
</dbReference>
<feature type="transmembrane region" description="Helical" evidence="1">
    <location>
        <begin position="73"/>
        <end position="92"/>
    </location>
</feature>
<keyword evidence="1" id="KW-1133">Transmembrane helix</keyword>
<dbReference type="EMBL" id="CP028923">
    <property type="protein sequence ID" value="QCK15792.1"/>
    <property type="molecule type" value="Genomic_DNA"/>
</dbReference>
<dbReference type="AlphaFoldDB" id="A0A4D7JSX7"/>
<gene>
    <name evidence="2" type="ORF">DCC35_14070</name>
</gene>
<evidence type="ECO:0008006" key="4">
    <source>
        <dbReference type="Google" id="ProtNLM"/>
    </source>
</evidence>
<reference evidence="2 3" key="1">
    <citation type="submission" date="2018-04" db="EMBL/GenBank/DDBJ databases">
        <title>Complete genome uncultured novel isolate.</title>
        <authorList>
            <person name="Merlino G."/>
        </authorList>
    </citation>
    <scope>NUCLEOTIDE SEQUENCE [LARGE SCALE GENOMIC DNA]</scope>
    <source>
        <strain evidence="3">R1DC9</strain>
    </source>
</reference>
<name>A0A4D7JSX7_9BACT</name>
<dbReference type="InterPro" id="IPR004316">
    <property type="entry name" value="SWEET_rpt"/>
</dbReference>
<dbReference type="Pfam" id="PF03083">
    <property type="entry name" value="MtN3_slv"/>
    <property type="match status" value="1"/>
</dbReference>
<proteinExistence type="predicted"/>
<keyword evidence="1" id="KW-0812">Transmembrane</keyword>
<organism evidence="2 3">
    <name type="scientific">Mangrovivirga cuniculi</name>
    <dbReference type="NCBI Taxonomy" id="2715131"/>
    <lineage>
        <taxon>Bacteria</taxon>
        <taxon>Pseudomonadati</taxon>
        <taxon>Bacteroidota</taxon>
        <taxon>Cytophagia</taxon>
        <taxon>Cytophagales</taxon>
        <taxon>Mangrovivirgaceae</taxon>
        <taxon>Mangrovivirga</taxon>
    </lineage>
</organism>
<dbReference type="Proteomes" id="UP000298616">
    <property type="component" value="Chromosome"/>
</dbReference>
<evidence type="ECO:0000256" key="1">
    <source>
        <dbReference type="SAM" id="Phobius"/>
    </source>
</evidence>
<accession>A0A4D7JSX7</accession>
<keyword evidence="3" id="KW-1185">Reference proteome</keyword>
<evidence type="ECO:0000313" key="2">
    <source>
        <dbReference type="EMBL" id="QCK15792.1"/>
    </source>
</evidence>